<dbReference type="EMBL" id="CP041614">
    <property type="protein sequence ID" value="QDO86385.1"/>
    <property type="molecule type" value="Genomic_DNA"/>
</dbReference>
<dbReference type="InterPro" id="IPR043032">
    <property type="entry name" value="PvsD/AcsD-like_thumb_helix"/>
</dbReference>
<reference evidence="4 5" key="1">
    <citation type="submission" date="2019-07" db="EMBL/GenBank/DDBJ databases">
        <title>Shewanella sp. YLB-06 whole genomic sequence.</title>
        <authorList>
            <person name="Yu L."/>
        </authorList>
    </citation>
    <scope>NUCLEOTIDE SEQUENCE [LARGE SCALE GENOMIC DNA]</scope>
    <source>
        <strain evidence="4 5">YLB-06</strain>
    </source>
</reference>
<dbReference type="Gene3D" id="1.10.150.640">
    <property type="entry name" value="AcsD, thumb domain, helical bundle"/>
    <property type="match status" value="1"/>
</dbReference>
<dbReference type="PANTHER" id="PTHR34384">
    <property type="entry name" value="L-2,3-DIAMINOPROPANOATE--CITRATE LIGASE"/>
    <property type="match status" value="1"/>
</dbReference>
<dbReference type="Pfam" id="PF06276">
    <property type="entry name" value="FhuF"/>
    <property type="match status" value="1"/>
</dbReference>
<dbReference type="InterPro" id="IPR007310">
    <property type="entry name" value="Aerobactin_biosyn_IucA/IucC_N"/>
</dbReference>
<dbReference type="Gene3D" id="2.30.30.1240">
    <property type="entry name" value="AscD, thumb domain, four stranded beta-sheet"/>
    <property type="match status" value="1"/>
</dbReference>
<evidence type="ECO:0000259" key="3">
    <source>
        <dbReference type="Pfam" id="PF06276"/>
    </source>
</evidence>
<evidence type="ECO:0000313" key="4">
    <source>
        <dbReference type="EMBL" id="QDO86385.1"/>
    </source>
</evidence>
<proteinExistence type="inferred from homology"/>
<dbReference type="InterPro" id="IPR043033">
    <property type="entry name" value="PvsD/AcsD-like_thumb_beta"/>
</dbReference>
<dbReference type="Gene3D" id="1.10.510.40">
    <property type="match status" value="1"/>
</dbReference>
<evidence type="ECO:0000313" key="5">
    <source>
        <dbReference type="Proteomes" id="UP000315947"/>
    </source>
</evidence>
<organism evidence="4 5">
    <name type="scientific">Shewanella psychropiezotolerans</name>
    <dbReference type="NCBI Taxonomy" id="2593655"/>
    <lineage>
        <taxon>Bacteria</taxon>
        <taxon>Pseudomonadati</taxon>
        <taxon>Pseudomonadota</taxon>
        <taxon>Gammaproteobacteria</taxon>
        <taxon>Alteromonadales</taxon>
        <taxon>Shewanellaceae</taxon>
        <taxon>Shewanella</taxon>
    </lineage>
</organism>
<evidence type="ECO:0000259" key="2">
    <source>
        <dbReference type="Pfam" id="PF04183"/>
    </source>
</evidence>
<comment type="similarity">
    <text evidence="1">Belongs to the IucA/IucC family.</text>
</comment>
<keyword evidence="5" id="KW-1185">Reference proteome</keyword>
<dbReference type="Pfam" id="PF04183">
    <property type="entry name" value="IucA_IucC"/>
    <property type="match status" value="1"/>
</dbReference>
<dbReference type="InterPro" id="IPR022770">
    <property type="entry name" value="IucA/IucC-like_C"/>
</dbReference>
<feature type="domain" description="Aerobactin siderophore biosynthesis IucA/IucC N-terminal" evidence="2">
    <location>
        <begin position="180"/>
        <end position="410"/>
    </location>
</feature>
<gene>
    <name evidence="4" type="ORF">FM037_27835</name>
</gene>
<name>A0ABX5X4V0_9GAMM</name>
<sequence length="615" mass="69436">MRYKIMLVQHKANVSPTIDKYCAQAHRHMAQDNAIACLLNCYIREYAQPHNQVCLDDNNPDCPMAFTQGKLAAHSKVRLIFPESNSVLILVADRISLLGRCRFISQPYLKKTGSSWQPLDSHALAKFMLKHLAIVTDSEFNHELLEQISNSVDVTQAFIQRAHGPYKPQTQAIDSCSGLIASEQSLLWGHAMHPAPKSRHGVAFDDMLTCSPEIGANFPLYWFKVDKSLVKQLYCSESMPLDMIDKLHSAAECLYPCHPWEVKTIMTQPLVQQAIEQGLLLPLGSLGHKVYPTSSVRTLYAPEINRFLKFSIHVRLTNCVRKNAWYELESAIGLSRLLIDLQQQAYFHCPKFTLMAEPAASTLDFSSLGEEASKTQIRTLTESFGILYRDGIDSELEKKYQPQMAGALFAWDVEGHSICQGLVTRLANQKGLGYDQMASLWFSAYLDTLLPGVFYYFFKQGIAFEPHLQNTLVGFSDGLPAFVWLRDLEGTKLLPNFWPREALTDLSDSAISSVYYSREQGWNRIAYCTLINNVSEAIFHLAAGDRKLELDLWHSLKQTIVQWQLVEGEQAELQGLLEGDDIPSKNNLTTRLLKQADKHSGYNRVPSPFSHLGQS</sequence>
<dbReference type="Proteomes" id="UP000315947">
    <property type="component" value="Chromosome"/>
</dbReference>
<evidence type="ECO:0000256" key="1">
    <source>
        <dbReference type="ARBA" id="ARBA00007832"/>
    </source>
</evidence>
<dbReference type="PANTHER" id="PTHR34384:SF5">
    <property type="entry name" value="L-2,3-DIAMINOPROPANOATE--CITRATE LIGASE"/>
    <property type="match status" value="1"/>
</dbReference>
<feature type="domain" description="Aerobactin siderophore biosynthesis IucA/IucC-like C-terminal" evidence="3">
    <location>
        <begin position="439"/>
        <end position="598"/>
    </location>
</feature>
<dbReference type="InterPro" id="IPR037455">
    <property type="entry name" value="LucA/IucC-like"/>
</dbReference>
<protein>
    <submittedName>
        <fullName evidence="4">Siderophore biosynthesis protein PvsD</fullName>
    </submittedName>
</protein>
<accession>A0ABX5X4V0</accession>